<dbReference type="InterPro" id="IPR024425">
    <property type="entry name" value="LiaF-like_C"/>
</dbReference>
<dbReference type="Pfam" id="PF09922">
    <property type="entry name" value="LiaF-like_C"/>
    <property type="match status" value="1"/>
</dbReference>
<dbReference type="RefSeq" id="WP_023484332.1">
    <property type="nucleotide sequence ID" value="NZ_CP019794.1"/>
</dbReference>
<evidence type="ECO:0000313" key="1">
    <source>
        <dbReference type="EMBL" id="ARF67672.1"/>
    </source>
</evidence>
<proteinExistence type="predicted"/>
<sequence length="221" mass="25210">MEKEESAARRKRNTAFLFIGAGIFLILERQVGFFSVIAFASIVFGIYRIWSQADKKGYLLVIIGVFFIFGDRIFLLIAVIFISLGYFYLKSQQLHRHERYEQRQRVIDSIRLGSEPWVLRDSSIWFVIGELNMDLSTAILEQKETTLVLQGLIGNVNLIIPEDVGASVSASVMIGQASVYNQKETGVWNKVNWTSPNYETSDQQVKLVLSYLVGDIQVRVF</sequence>
<dbReference type="GeneID" id="64220262"/>
<reference evidence="1 2" key="1">
    <citation type="submission" date="2017-03" db="EMBL/GenBank/DDBJ databases">
        <title>Paenibacillus larvae genome sequencing.</title>
        <authorList>
            <person name="Dingman D.W."/>
        </authorList>
    </citation>
    <scope>NUCLEOTIDE SEQUENCE [LARGE SCALE GENOMIC DNA]</scope>
    <source>
        <strain evidence="1 2">SAG 10367</strain>
    </source>
</reference>
<evidence type="ECO:0000313" key="2">
    <source>
        <dbReference type="Proteomes" id="UP000192727"/>
    </source>
</evidence>
<accession>A0A1V0URS3</accession>
<dbReference type="InterPro" id="IPR047793">
    <property type="entry name" value="LiaF_C"/>
</dbReference>
<protein>
    <submittedName>
        <fullName evidence="1">Uncharacterized protein</fullName>
    </submittedName>
</protein>
<name>A0A1V0URS3_9BACL</name>
<dbReference type="AlphaFoldDB" id="A0A1V0URS3"/>
<gene>
    <name evidence="1" type="ORF">B7C51_07225</name>
</gene>
<dbReference type="EMBL" id="CP020557">
    <property type="protein sequence ID" value="ARF67672.1"/>
    <property type="molecule type" value="Genomic_DNA"/>
</dbReference>
<dbReference type="NCBIfam" id="NF040535">
    <property type="entry name" value="LiaF_C_term"/>
    <property type="match status" value="1"/>
</dbReference>
<organism evidence="1 2">
    <name type="scientific">Paenibacillus larvae subsp. pulvifaciens</name>
    <dbReference type="NCBI Taxonomy" id="1477"/>
    <lineage>
        <taxon>Bacteria</taxon>
        <taxon>Bacillati</taxon>
        <taxon>Bacillota</taxon>
        <taxon>Bacilli</taxon>
        <taxon>Bacillales</taxon>
        <taxon>Paenibacillaceae</taxon>
        <taxon>Paenibacillus</taxon>
    </lineage>
</organism>
<dbReference type="Proteomes" id="UP000192727">
    <property type="component" value="Chromosome"/>
</dbReference>